<keyword evidence="2" id="KW-1185">Reference proteome</keyword>
<evidence type="ECO:0000313" key="2">
    <source>
        <dbReference type="Proteomes" id="UP001295444"/>
    </source>
</evidence>
<evidence type="ECO:0000313" key="1">
    <source>
        <dbReference type="EMBL" id="CAH2276813.1"/>
    </source>
</evidence>
<accession>A0AAD1VYP2</accession>
<reference evidence="1" key="1">
    <citation type="submission" date="2022-03" db="EMBL/GenBank/DDBJ databases">
        <authorList>
            <person name="Alioto T."/>
            <person name="Alioto T."/>
            <person name="Gomez Garrido J."/>
        </authorList>
    </citation>
    <scope>NUCLEOTIDE SEQUENCE</scope>
</reference>
<feature type="non-terminal residue" evidence="1">
    <location>
        <position position="1"/>
    </location>
</feature>
<name>A0AAD1VYP2_PELCU</name>
<dbReference type="Proteomes" id="UP001295444">
    <property type="component" value="Chromosome 03"/>
</dbReference>
<protein>
    <submittedName>
        <fullName evidence="1">Uncharacterized protein</fullName>
    </submittedName>
</protein>
<sequence>SSFRSDLRQLTTELKKEIADIGGRTSHLETKTEELCVAHNDVVDKLHLGGRTQQPEIQGHS</sequence>
<proteinExistence type="predicted"/>
<organism evidence="1 2">
    <name type="scientific">Pelobates cultripes</name>
    <name type="common">Western spadefoot toad</name>
    <dbReference type="NCBI Taxonomy" id="61616"/>
    <lineage>
        <taxon>Eukaryota</taxon>
        <taxon>Metazoa</taxon>
        <taxon>Chordata</taxon>
        <taxon>Craniata</taxon>
        <taxon>Vertebrata</taxon>
        <taxon>Euteleostomi</taxon>
        <taxon>Amphibia</taxon>
        <taxon>Batrachia</taxon>
        <taxon>Anura</taxon>
        <taxon>Pelobatoidea</taxon>
        <taxon>Pelobatidae</taxon>
        <taxon>Pelobates</taxon>
    </lineage>
</organism>
<gene>
    <name evidence="1" type="ORF">PECUL_23A029856</name>
</gene>
<dbReference type="AlphaFoldDB" id="A0AAD1VYP2"/>
<dbReference type="EMBL" id="OW240914">
    <property type="protein sequence ID" value="CAH2276813.1"/>
    <property type="molecule type" value="Genomic_DNA"/>
</dbReference>